<sequence>MSLGSNTGRGRIGFFDRLKTGWTLTKDSISVIRHHPWLMLFPLLAGIASIGFFVFFFFPLLIANLLGTGLEYAVLFVLYFITTFVSTYFSAALVYGANEAFHGREPGVLECLEAVSDRIGPIFVWSIIAATVSVVLKSLEESDNPIASILGTLFAIGWSIMTFFIVPVIVFEDVSVTSMFKRSGATFKDTWGETLGAGFGITLIVTAIGIGLVAIALVVSIPIATVFPGPGILLAVLLVGGAFVFTYLLSQTIWGIAKTALYVYAVEGNAPDEFDNFDFETLGGRTEQSGTPGTSSKSAPRMGD</sequence>
<dbReference type="InterPro" id="IPR046157">
    <property type="entry name" value="DUF6159"/>
</dbReference>
<dbReference type="AlphaFoldDB" id="A0A3N6MCG3"/>
<reference evidence="3 4" key="1">
    <citation type="submission" date="2018-10" db="EMBL/GenBank/DDBJ databases">
        <title>Natrarchaeobius chitinivorans gen. nov., sp. nov., and Natrarchaeobius haloalkaliphilus sp. nov., alkaliphilic, chitin-utilizing haloarchaea from hypersaline alkaline lakes.</title>
        <authorList>
            <person name="Sorokin D.Y."/>
            <person name="Elcheninov A.G."/>
            <person name="Kostrikina N.A."/>
            <person name="Bale N.J."/>
            <person name="Sinninghe Damste J.S."/>
            <person name="Khijniak T.V."/>
            <person name="Kublanov I.V."/>
            <person name="Toshchakov S.V."/>
        </authorList>
    </citation>
    <scope>NUCLEOTIDE SEQUENCE [LARGE SCALE GENOMIC DNA]</scope>
    <source>
        <strain evidence="3 4">AArcht4T</strain>
    </source>
</reference>
<dbReference type="Pfam" id="PF19656">
    <property type="entry name" value="DUF6159"/>
    <property type="match status" value="1"/>
</dbReference>
<evidence type="ECO:0000313" key="3">
    <source>
        <dbReference type="EMBL" id="RQG94220.1"/>
    </source>
</evidence>
<feature type="region of interest" description="Disordered" evidence="1">
    <location>
        <begin position="281"/>
        <end position="304"/>
    </location>
</feature>
<accession>A0A3N6MCG3</accession>
<feature type="transmembrane region" description="Helical" evidence="2">
    <location>
        <begin position="37"/>
        <end position="62"/>
    </location>
</feature>
<organism evidence="3 4">
    <name type="scientific">Natrarchaeobius chitinivorans</name>
    <dbReference type="NCBI Taxonomy" id="1679083"/>
    <lineage>
        <taxon>Archaea</taxon>
        <taxon>Methanobacteriati</taxon>
        <taxon>Methanobacteriota</taxon>
        <taxon>Stenosarchaea group</taxon>
        <taxon>Halobacteria</taxon>
        <taxon>Halobacteriales</taxon>
        <taxon>Natrialbaceae</taxon>
        <taxon>Natrarchaeobius</taxon>
    </lineage>
</organism>
<evidence type="ECO:0000256" key="2">
    <source>
        <dbReference type="SAM" id="Phobius"/>
    </source>
</evidence>
<feature type="transmembrane region" description="Helical" evidence="2">
    <location>
        <begin position="148"/>
        <end position="171"/>
    </location>
</feature>
<feature type="compositionally biased region" description="Polar residues" evidence="1">
    <location>
        <begin position="286"/>
        <end position="298"/>
    </location>
</feature>
<gene>
    <name evidence="3" type="ORF">EA473_12675</name>
</gene>
<keyword evidence="2" id="KW-1133">Transmembrane helix</keyword>
<dbReference type="Proteomes" id="UP000282323">
    <property type="component" value="Unassembled WGS sequence"/>
</dbReference>
<dbReference type="RefSeq" id="WP_124195980.1">
    <property type="nucleotide sequence ID" value="NZ_REGA01000010.1"/>
</dbReference>
<protein>
    <recommendedName>
        <fullName evidence="5">Glycerophosphoryl diester phosphodiesterase membrane domain-containing protein</fullName>
    </recommendedName>
</protein>
<keyword evidence="2" id="KW-0472">Membrane</keyword>
<dbReference type="EMBL" id="REGA01000010">
    <property type="protein sequence ID" value="RQG94220.1"/>
    <property type="molecule type" value="Genomic_DNA"/>
</dbReference>
<feature type="transmembrane region" description="Helical" evidence="2">
    <location>
        <begin position="231"/>
        <end position="249"/>
    </location>
</feature>
<evidence type="ECO:0000313" key="4">
    <source>
        <dbReference type="Proteomes" id="UP000282323"/>
    </source>
</evidence>
<evidence type="ECO:0000256" key="1">
    <source>
        <dbReference type="SAM" id="MobiDB-lite"/>
    </source>
</evidence>
<dbReference type="OrthoDB" id="163788at2157"/>
<feature type="transmembrane region" description="Helical" evidence="2">
    <location>
        <begin position="197"/>
        <end position="219"/>
    </location>
</feature>
<name>A0A3N6MCG3_NATCH</name>
<feature type="transmembrane region" description="Helical" evidence="2">
    <location>
        <begin position="118"/>
        <end position="136"/>
    </location>
</feature>
<keyword evidence="4" id="KW-1185">Reference proteome</keyword>
<comment type="caution">
    <text evidence="3">The sequence shown here is derived from an EMBL/GenBank/DDBJ whole genome shotgun (WGS) entry which is preliminary data.</text>
</comment>
<keyword evidence="2" id="KW-0812">Transmembrane</keyword>
<feature type="transmembrane region" description="Helical" evidence="2">
    <location>
        <begin position="74"/>
        <end position="98"/>
    </location>
</feature>
<proteinExistence type="predicted"/>
<evidence type="ECO:0008006" key="5">
    <source>
        <dbReference type="Google" id="ProtNLM"/>
    </source>
</evidence>